<evidence type="ECO:0000259" key="8">
    <source>
        <dbReference type="Pfam" id="PF01343"/>
    </source>
</evidence>
<keyword evidence="4" id="KW-0378">Hydrolase</keyword>
<dbReference type="InterPro" id="IPR029045">
    <property type="entry name" value="ClpP/crotonase-like_dom_sf"/>
</dbReference>
<sequence>MRSIPQYKEASEIMLTMLKKVFSIIWKALNGLRRLVMSLIVLVLVVVLFSSIGEDKGPEVPKGGALMLNLDGVLVEKAKNVDPVKAVVQQMQGSEEPPEIQLSDVLDVIHNAKDDSRIKMLVLRLDGLYTTSPDKLMTIGDAIEDFKKSGKEVVAKGDYYTQGQYLLAAYADKVYLNKVGFMSIDGFGRYRTYYKSLLDKLKVTTHVFRVGTFKSAVEPFIRDDMSEPAKDANRTFLNALWQQYQDKVVELRHLKPGALDDMLNNLPDRFEAAGADFAQLALKEGLVDKLMSREEMDQTLIAQVGEDDDHHYRRISFDDYLSIIHPKFPAPKKGPKVGVIVAQGEIVDGEAPVSMSGGDSIAALLRQARFDKDIKAVVLRVDSPGGSAFASEIIRQELLELKKAGKPVVASMGTYAASGGYWISASADEIVAHPTTLTGSIGIFGLLATFENSLDAIGVHSDGVGTSEYAGTDLTRPLSANLKRIIQANVEKGYDRFLTLVSESRHMTKEQVNKIAQGHIWIGAQAKELGLVDKLGDENLAIKDAAALAGLKHYSVEQVERPLTPREQLVKALFGDAAQLAASVQTQQYPWLSKLLATLDTEVSPLVDMKDPQGMYLYCRDCNFQ</sequence>
<dbReference type="InterPro" id="IPR047217">
    <property type="entry name" value="S49_SppA_67K_type_N"/>
</dbReference>
<protein>
    <submittedName>
        <fullName evidence="9">Signal peptide peptidase A</fullName>
    </submittedName>
</protein>
<evidence type="ECO:0000256" key="1">
    <source>
        <dbReference type="ARBA" id="ARBA00004370"/>
    </source>
</evidence>
<dbReference type="PANTHER" id="PTHR33209:SF1">
    <property type="entry name" value="PEPTIDASE S49 DOMAIN-CONTAINING PROTEIN"/>
    <property type="match status" value="1"/>
</dbReference>
<comment type="caution">
    <text evidence="9">The sequence shown here is derived from an EMBL/GenBank/DDBJ whole genome shotgun (WGS) entry which is preliminary data.</text>
</comment>
<dbReference type="PIRSF" id="PIRSF001217">
    <property type="entry name" value="Protease_4_SppA"/>
    <property type="match status" value="1"/>
</dbReference>
<evidence type="ECO:0000313" key="10">
    <source>
        <dbReference type="Proteomes" id="UP000268033"/>
    </source>
</evidence>
<reference evidence="9 10" key="1">
    <citation type="submission" date="2018-11" db="EMBL/GenBank/DDBJ databases">
        <title>Genomic Encyclopedia of Type Strains, Phase IV (KMG-IV): sequencing the most valuable type-strain genomes for metagenomic binning, comparative biology and taxonomic classification.</title>
        <authorList>
            <person name="Goeker M."/>
        </authorList>
    </citation>
    <scope>NUCLEOTIDE SEQUENCE [LARGE SCALE GENOMIC DNA]</scope>
    <source>
        <strain evidence="9 10">DSM 21945</strain>
    </source>
</reference>
<organism evidence="9 10">
    <name type="scientific">Gallaecimonas pentaromativorans</name>
    <dbReference type="NCBI Taxonomy" id="584787"/>
    <lineage>
        <taxon>Bacteria</taxon>
        <taxon>Pseudomonadati</taxon>
        <taxon>Pseudomonadota</taxon>
        <taxon>Gammaproteobacteria</taxon>
        <taxon>Enterobacterales</taxon>
        <taxon>Gallaecimonadaceae</taxon>
        <taxon>Gallaecimonas</taxon>
    </lineage>
</organism>
<dbReference type="STRING" id="584787.GCA_001247655_01531"/>
<dbReference type="NCBIfam" id="TIGR00705">
    <property type="entry name" value="SppA_67K"/>
    <property type="match status" value="1"/>
</dbReference>
<keyword evidence="6" id="KW-0472">Membrane</keyword>
<dbReference type="Gene3D" id="3.90.226.10">
    <property type="entry name" value="2-enoyl-CoA Hydratase, Chain A, domain 1"/>
    <property type="match status" value="3"/>
</dbReference>
<gene>
    <name evidence="9" type="ORF">EDC28_10266</name>
</gene>
<dbReference type="AlphaFoldDB" id="A0A3N1PRG3"/>
<dbReference type="InterPro" id="IPR002142">
    <property type="entry name" value="Peptidase_S49"/>
</dbReference>
<dbReference type="Pfam" id="PF01343">
    <property type="entry name" value="Peptidase_S49"/>
    <property type="match status" value="2"/>
</dbReference>
<evidence type="ECO:0000256" key="7">
    <source>
        <dbReference type="PIRSR" id="PIRSR001217-1"/>
    </source>
</evidence>
<dbReference type="GO" id="GO:0016020">
    <property type="term" value="C:membrane"/>
    <property type="evidence" value="ECO:0007669"/>
    <property type="project" value="UniProtKB-SubCell"/>
</dbReference>
<dbReference type="PANTHER" id="PTHR33209">
    <property type="entry name" value="PROTEASE 4"/>
    <property type="match status" value="1"/>
</dbReference>
<comment type="similarity">
    <text evidence="2">Belongs to the peptidase S49 family.</text>
</comment>
<evidence type="ECO:0000256" key="5">
    <source>
        <dbReference type="ARBA" id="ARBA00022825"/>
    </source>
</evidence>
<dbReference type="NCBIfam" id="TIGR00706">
    <property type="entry name" value="SppA_dom"/>
    <property type="match status" value="1"/>
</dbReference>
<comment type="subcellular location">
    <subcellularLocation>
        <location evidence="1">Membrane</location>
    </subcellularLocation>
</comment>
<keyword evidence="10" id="KW-1185">Reference proteome</keyword>
<dbReference type="GO" id="GO:0006465">
    <property type="term" value="P:signal peptide processing"/>
    <property type="evidence" value="ECO:0007669"/>
    <property type="project" value="InterPro"/>
</dbReference>
<keyword evidence="3" id="KW-0645">Protease</keyword>
<accession>A0A3N1PRG3</accession>
<dbReference type="CDD" id="cd07023">
    <property type="entry name" value="S49_Sppa_N_C"/>
    <property type="match status" value="1"/>
</dbReference>
<evidence type="ECO:0000256" key="2">
    <source>
        <dbReference type="ARBA" id="ARBA00008683"/>
    </source>
</evidence>
<dbReference type="CDD" id="cd07018">
    <property type="entry name" value="S49_SppA_67K_type"/>
    <property type="match status" value="1"/>
</dbReference>
<dbReference type="InterPro" id="IPR047272">
    <property type="entry name" value="S49_SppA_C"/>
</dbReference>
<dbReference type="GO" id="GO:0008236">
    <property type="term" value="F:serine-type peptidase activity"/>
    <property type="evidence" value="ECO:0007669"/>
    <property type="project" value="UniProtKB-KW"/>
</dbReference>
<feature type="domain" description="Peptidase S49" evidence="8">
    <location>
        <begin position="146"/>
        <end position="295"/>
    </location>
</feature>
<dbReference type="Gene3D" id="6.20.330.10">
    <property type="match status" value="1"/>
</dbReference>
<dbReference type="SUPFAM" id="SSF52096">
    <property type="entry name" value="ClpP/crotonase"/>
    <property type="match status" value="2"/>
</dbReference>
<dbReference type="Proteomes" id="UP000268033">
    <property type="component" value="Unassembled WGS sequence"/>
</dbReference>
<evidence type="ECO:0000313" key="9">
    <source>
        <dbReference type="EMBL" id="ROQ29701.1"/>
    </source>
</evidence>
<feature type="active site" description="Nucleophile" evidence="7">
    <location>
        <position position="418"/>
    </location>
</feature>
<name>A0A3N1PRG3_9GAMM</name>
<proteinExistence type="inferred from homology"/>
<keyword evidence="5" id="KW-0720">Serine protease</keyword>
<dbReference type="EMBL" id="RJUL01000002">
    <property type="protein sequence ID" value="ROQ29701.1"/>
    <property type="molecule type" value="Genomic_DNA"/>
</dbReference>
<feature type="domain" description="Peptidase S49" evidence="8">
    <location>
        <begin position="401"/>
        <end position="551"/>
    </location>
</feature>
<evidence type="ECO:0000256" key="3">
    <source>
        <dbReference type="ARBA" id="ARBA00022670"/>
    </source>
</evidence>
<dbReference type="InterPro" id="IPR004634">
    <property type="entry name" value="Pept_S49_pIV"/>
</dbReference>
<evidence type="ECO:0000256" key="6">
    <source>
        <dbReference type="ARBA" id="ARBA00023136"/>
    </source>
</evidence>
<feature type="active site" description="Proton donor/acceptor" evidence="7">
    <location>
        <position position="214"/>
    </location>
</feature>
<dbReference type="InterPro" id="IPR004635">
    <property type="entry name" value="Pept_S49_SppA"/>
</dbReference>
<evidence type="ECO:0000256" key="4">
    <source>
        <dbReference type="ARBA" id="ARBA00022801"/>
    </source>
</evidence>